<evidence type="ECO:0008006" key="3">
    <source>
        <dbReference type="Google" id="ProtNLM"/>
    </source>
</evidence>
<gene>
    <name evidence="1" type="ORF">ACFQS9_07515</name>
</gene>
<accession>A0ABW2RVC7</accession>
<protein>
    <recommendedName>
        <fullName evidence="3">DNA-binding protein</fullName>
    </recommendedName>
</protein>
<evidence type="ECO:0000313" key="1">
    <source>
        <dbReference type="EMBL" id="MFC7447736.1"/>
    </source>
</evidence>
<evidence type="ECO:0000313" key="2">
    <source>
        <dbReference type="Proteomes" id="UP001596484"/>
    </source>
</evidence>
<dbReference type="RefSeq" id="WP_378403038.1">
    <property type="nucleotide sequence ID" value="NZ_JBHTCS010000009.1"/>
</dbReference>
<reference evidence="2" key="1">
    <citation type="journal article" date="2019" name="Int. J. Syst. Evol. Microbiol.">
        <title>The Global Catalogue of Microorganisms (GCM) 10K type strain sequencing project: providing services to taxonomists for standard genome sequencing and annotation.</title>
        <authorList>
            <consortium name="The Broad Institute Genomics Platform"/>
            <consortium name="The Broad Institute Genome Sequencing Center for Infectious Disease"/>
            <person name="Wu L."/>
            <person name="Ma J."/>
        </authorList>
    </citation>
    <scope>NUCLEOTIDE SEQUENCE [LARGE SCALE GENOMIC DNA]</scope>
    <source>
        <strain evidence="2">ICMP 19430</strain>
    </source>
</reference>
<proteinExistence type="predicted"/>
<name>A0ABW2RVC7_9NOCA</name>
<dbReference type="Proteomes" id="UP001596484">
    <property type="component" value="Unassembled WGS sequence"/>
</dbReference>
<keyword evidence="2" id="KW-1185">Reference proteome</keyword>
<comment type="caution">
    <text evidence="1">The sequence shown here is derived from an EMBL/GenBank/DDBJ whole genome shotgun (WGS) entry which is preliminary data.</text>
</comment>
<organism evidence="1 2">
    <name type="scientific">Rhodococcus daqingensis</name>
    <dbReference type="NCBI Taxonomy" id="2479363"/>
    <lineage>
        <taxon>Bacteria</taxon>
        <taxon>Bacillati</taxon>
        <taxon>Actinomycetota</taxon>
        <taxon>Actinomycetes</taxon>
        <taxon>Mycobacteriales</taxon>
        <taxon>Nocardiaceae</taxon>
        <taxon>Rhodococcus</taxon>
    </lineage>
</organism>
<sequence length="265" mass="27698">MGTLINAAFGDEPGLAPLPAAADDHQRWLRAVALGGQGRYAAARTELSVIGRGRPSRGIASLALSTEASLLRQLGWHRLAAGVDGRALAVLGGQEGRDGWSVEVAARCDALTGLAADALGCGRLALGTALLARCAPLVGNGPEMWRQRVRLNWVSAEIALASGNAETAHRHASAAVELARGTDSVRHQVKSDLLLAAAHSAGPDPSAAVDLGEQVLDRCAEHGLWPLRWAAAMLVNGVRPSAGAAAIRDESRRRISDRGGRFRDM</sequence>
<dbReference type="EMBL" id="JBHTCS010000009">
    <property type="protein sequence ID" value="MFC7447736.1"/>
    <property type="molecule type" value="Genomic_DNA"/>
</dbReference>